<name>A0A0G0HCB6_9BACT</name>
<dbReference type="Proteomes" id="UP000034344">
    <property type="component" value="Unassembled WGS sequence"/>
</dbReference>
<dbReference type="GO" id="GO:0005524">
    <property type="term" value="F:ATP binding"/>
    <property type="evidence" value="ECO:0007669"/>
    <property type="project" value="UniProtKB-KW"/>
</dbReference>
<keyword evidence="8" id="KW-0414">Isoprene biosynthesis</keyword>
<evidence type="ECO:0000256" key="6">
    <source>
        <dbReference type="ARBA" id="ARBA00022777"/>
    </source>
</evidence>
<evidence type="ECO:0000256" key="4">
    <source>
        <dbReference type="ARBA" id="ARBA00022679"/>
    </source>
</evidence>
<proteinExistence type="inferred from homology"/>
<feature type="binding site" evidence="10">
    <location>
        <position position="54"/>
    </location>
    <ligand>
        <name>ATP</name>
        <dbReference type="ChEBI" id="CHEBI:30616"/>
    </ligand>
</feature>
<evidence type="ECO:0000256" key="11">
    <source>
        <dbReference type="PIRSR" id="PIRSR016496-2"/>
    </source>
</evidence>
<gene>
    <name evidence="13" type="ORF">US11_C0006G0003</name>
</gene>
<accession>A0A0G0HCB6</accession>
<evidence type="ECO:0000256" key="2">
    <source>
        <dbReference type="ARBA" id="ARBA00012908"/>
    </source>
</evidence>
<dbReference type="PANTHER" id="PTHR43654">
    <property type="entry name" value="GLUTAMATE 5-KINASE"/>
    <property type="match status" value="1"/>
</dbReference>
<comment type="caution">
    <text evidence="13">The sequence shown here is derived from an EMBL/GenBank/DDBJ whole genome shotgun (WGS) entry which is preliminary data.</text>
</comment>
<dbReference type="InterPro" id="IPR036393">
    <property type="entry name" value="AceGlu_kinase-like_sf"/>
</dbReference>
<feature type="binding site" evidence="10">
    <location>
        <position position="157"/>
    </location>
    <ligand>
        <name>substrate</name>
    </ligand>
</feature>
<dbReference type="GO" id="GO:0102043">
    <property type="term" value="F:isopentenyl phosphate kinase activity"/>
    <property type="evidence" value="ECO:0007669"/>
    <property type="project" value="UniProtKB-EC"/>
</dbReference>
<keyword evidence="4" id="KW-0808">Transferase</keyword>
<evidence type="ECO:0000256" key="10">
    <source>
        <dbReference type="PIRSR" id="PIRSR016496-1"/>
    </source>
</evidence>
<feature type="binding site" evidence="10">
    <location>
        <position position="225"/>
    </location>
    <ligand>
        <name>ATP</name>
        <dbReference type="ChEBI" id="CHEBI:30616"/>
    </ligand>
</feature>
<comment type="catalytic activity">
    <reaction evidence="9">
        <text>isopentenyl phosphate + ATP = isopentenyl diphosphate + ADP</text>
        <dbReference type="Rhea" id="RHEA:33963"/>
        <dbReference type="ChEBI" id="CHEBI:30616"/>
        <dbReference type="ChEBI" id="CHEBI:65078"/>
        <dbReference type="ChEBI" id="CHEBI:128769"/>
        <dbReference type="ChEBI" id="CHEBI:456216"/>
        <dbReference type="EC" id="2.7.4.26"/>
    </reaction>
</comment>
<keyword evidence="5 10" id="KW-0547">Nucleotide-binding</keyword>
<evidence type="ECO:0000256" key="3">
    <source>
        <dbReference type="ARBA" id="ARBA00017267"/>
    </source>
</evidence>
<feature type="domain" description="Aspartate/glutamate/uridylate kinase" evidence="12">
    <location>
        <begin position="3"/>
        <end position="243"/>
    </location>
</feature>
<dbReference type="Gene3D" id="3.40.1160.10">
    <property type="entry name" value="Acetylglutamate kinase-like"/>
    <property type="match status" value="1"/>
</dbReference>
<evidence type="ECO:0000256" key="1">
    <source>
        <dbReference type="ARBA" id="ARBA00010540"/>
    </source>
</evidence>
<feature type="binding site" evidence="10">
    <location>
        <position position="53"/>
    </location>
    <ligand>
        <name>substrate</name>
    </ligand>
</feature>
<feature type="binding site" evidence="10">
    <location>
        <position position="58"/>
    </location>
    <ligand>
        <name>substrate</name>
    </ligand>
</feature>
<organism evidence="13 14">
    <name type="scientific">Candidatus Roizmanbacteria bacterium GW2011_GWA2_36_23</name>
    <dbReference type="NCBI Taxonomy" id="1618480"/>
    <lineage>
        <taxon>Bacteria</taxon>
        <taxon>Candidatus Roizmaniibacteriota</taxon>
    </lineage>
</organism>
<dbReference type="NCBIfam" id="NF040647">
    <property type="entry name" value="IPPK_Arch"/>
    <property type="match status" value="1"/>
</dbReference>
<dbReference type="EC" id="2.7.4.26" evidence="2"/>
<evidence type="ECO:0000256" key="5">
    <source>
        <dbReference type="ARBA" id="ARBA00022741"/>
    </source>
</evidence>
<dbReference type="InterPro" id="IPR024192">
    <property type="entry name" value="Fosfomycin_R_FomA-type"/>
</dbReference>
<keyword evidence="6" id="KW-0418">Kinase</keyword>
<feature type="binding site" evidence="10">
    <location>
        <position position="221"/>
    </location>
    <ligand>
        <name>ATP</name>
        <dbReference type="ChEBI" id="CHEBI:30616"/>
    </ligand>
</feature>
<evidence type="ECO:0000256" key="8">
    <source>
        <dbReference type="ARBA" id="ARBA00023229"/>
    </source>
</evidence>
<keyword evidence="7 10" id="KW-0067">ATP-binding</keyword>
<evidence type="ECO:0000313" key="14">
    <source>
        <dbReference type="Proteomes" id="UP000034344"/>
    </source>
</evidence>
<dbReference type="GO" id="GO:0005829">
    <property type="term" value="C:cytosol"/>
    <property type="evidence" value="ECO:0007669"/>
    <property type="project" value="TreeGrafter"/>
</dbReference>
<evidence type="ECO:0000313" key="13">
    <source>
        <dbReference type="EMBL" id="KKQ01561.1"/>
    </source>
</evidence>
<dbReference type="InterPro" id="IPR001048">
    <property type="entry name" value="Asp/Glu/Uridylate_kinase"/>
</dbReference>
<sequence>MKKVILIKLGGSLITDKEKPYTAKIKIIKNLALQIKTAVDNQPNIRLIIGNGGGSFPHYPAVKYKMGQGIKNEEQKMGYCLVQDAAAKLNRIIINELLKIHVKVVSLNPSSMIIAHNGKIKNFFIEPVVKFIDLGIIPVIYGDIVYDEVLGSKIFSTEQLLSEIALQLKKKNRLVDRVIHNGLTKGVLDIEGNLIPEISNKNIHNIESAFTSTKGFDITGGMWHKVKESLDLTQYGITTLIINGNAKKNLLMKAILGTAVEGTIVR</sequence>
<dbReference type="PANTHER" id="PTHR43654:SF1">
    <property type="entry name" value="ISOPENTENYL PHOSPHATE KINASE"/>
    <property type="match status" value="1"/>
</dbReference>
<evidence type="ECO:0000256" key="9">
    <source>
        <dbReference type="ARBA" id="ARBA00049063"/>
    </source>
</evidence>
<dbReference type="EMBL" id="LBRS01000006">
    <property type="protein sequence ID" value="KKQ01561.1"/>
    <property type="molecule type" value="Genomic_DNA"/>
</dbReference>
<evidence type="ECO:0000259" key="12">
    <source>
        <dbReference type="Pfam" id="PF00696"/>
    </source>
</evidence>
<dbReference type="SUPFAM" id="SSF53633">
    <property type="entry name" value="Carbamate kinase-like"/>
    <property type="match status" value="1"/>
</dbReference>
<dbReference type="Pfam" id="PF00696">
    <property type="entry name" value="AA_kinase"/>
    <property type="match status" value="1"/>
</dbReference>
<dbReference type="GO" id="GO:0016114">
    <property type="term" value="P:terpenoid biosynthetic process"/>
    <property type="evidence" value="ECO:0007669"/>
    <property type="project" value="TreeGrafter"/>
</dbReference>
<reference evidence="13 14" key="1">
    <citation type="journal article" date="2015" name="Nature">
        <title>rRNA introns, odd ribosomes, and small enigmatic genomes across a large radiation of phyla.</title>
        <authorList>
            <person name="Brown C.T."/>
            <person name="Hug L.A."/>
            <person name="Thomas B.C."/>
            <person name="Sharon I."/>
            <person name="Castelle C.J."/>
            <person name="Singh A."/>
            <person name="Wilkins M.J."/>
            <person name="Williams K.H."/>
            <person name="Banfield J.F."/>
        </authorList>
    </citation>
    <scope>NUCLEOTIDE SEQUENCE [LARGE SCALE GENOMIC DNA]</scope>
</reference>
<protein>
    <recommendedName>
        <fullName evidence="3">Isopentenyl phosphate kinase</fullName>
        <ecNumber evidence="2">2.7.4.26</ecNumber>
    </recommendedName>
</protein>
<feature type="site" description="Transition state stabilizer" evidence="11">
    <location>
        <position position="17"/>
    </location>
</feature>
<evidence type="ECO:0000256" key="7">
    <source>
        <dbReference type="ARBA" id="ARBA00022840"/>
    </source>
</evidence>
<comment type="similarity">
    <text evidence="1">Belongs to the isopentenyl phosphate kinase family.</text>
</comment>
<dbReference type="AlphaFoldDB" id="A0A0G0HCB6"/>
<dbReference type="GO" id="GO:0016301">
    <property type="term" value="F:kinase activity"/>
    <property type="evidence" value="ECO:0007669"/>
    <property type="project" value="UniProtKB-KW"/>
</dbReference>
<dbReference type="STRING" id="1618480.US11_C0006G0003"/>
<dbReference type="PIRSF" id="PIRSF016496">
    <property type="entry name" value="Kin_FomA"/>
    <property type="match status" value="1"/>
</dbReference>
<feature type="binding site" evidence="10">
    <location>
        <begin position="8"/>
        <end position="12"/>
    </location>
    <ligand>
        <name>ATP</name>
        <dbReference type="ChEBI" id="CHEBI:30616"/>
    </ligand>
</feature>